<dbReference type="OMA" id="SERVTCR"/>
<accession>A0A9J7MKF3</accession>
<evidence type="ECO:0000256" key="3">
    <source>
        <dbReference type="ARBA" id="ARBA00022525"/>
    </source>
</evidence>
<dbReference type="SUPFAM" id="SSF50242">
    <property type="entry name" value="TIMP-like"/>
    <property type="match status" value="1"/>
</dbReference>
<dbReference type="InterPro" id="IPR018933">
    <property type="entry name" value="Netrin_module_non-TIMP"/>
</dbReference>
<dbReference type="OrthoDB" id="10266706at2759"/>
<evidence type="ECO:0000256" key="7">
    <source>
        <dbReference type="SAM" id="MobiDB-lite"/>
    </source>
</evidence>
<keyword evidence="5" id="KW-1015">Disulfide bond</keyword>
<reference evidence="11" key="2">
    <citation type="submission" date="2025-08" db="UniProtKB">
        <authorList>
            <consortium name="RefSeq"/>
        </authorList>
    </citation>
    <scope>IDENTIFICATION</scope>
    <source>
        <strain evidence="11">S238N-H82</strain>
        <tissue evidence="11">Testes</tissue>
    </source>
</reference>
<dbReference type="RefSeq" id="XP_035670531.1">
    <property type="nucleotide sequence ID" value="XM_035814638.1"/>
</dbReference>
<feature type="compositionally biased region" description="Low complexity" evidence="7">
    <location>
        <begin position="866"/>
        <end position="894"/>
    </location>
</feature>
<comment type="subcellular location">
    <subcellularLocation>
        <location evidence="1">Secreted</location>
    </subcellularLocation>
</comment>
<dbReference type="Pfam" id="PF03024">
    <property type="entry name" value="Folate_rec"/>
    <property type="match status" value="1"/>
</dbReference>
<dbReference type="PANTHER" id="PTHR19328">
    <property type="entry name" value="HEDGEHOG-INTERACTING PROTEIN"/>
    <property type="match status" value="1"/>
</dbReference>
<evidence type="ECO:0000256" key="6">
    <source>
        <dbReference type="ARBA" id="ARBA00023180"/>
    </source>
</evidence>
<evidence type="ECO:0000256" key="2">
    <source>
        <dbReference type="ARBA" id="ARBA00010658"/>
    </source>
</evidence>
<feature type="compositionally biased region" description="Low complexity" evidence="7">
    <location>
        <begin position="1135"/>
        <end position="1148"/>
    </location>
</feature>
<evidence type="ECO:0000259" key="9">
    <source>
        <dbReference type="PROSITE" id="PS50189"/>
    </source>
</evidence>
<dbReference type="Gene3D" id="2.40.50.120">
    <property type="match status" value="1"/>
</dbReference>
<protein>
    <submittedName>
        <fullName evidence="11">HHIP-like protein 2 isoform X1</fullName>
    </submittedName>
</protein>
<comment type="similarity">
    <text evidence="2">Belongs to the HHIP family.</text>
</comment>
<proteinExistence type="inferred from homology"/>
<keyword evidence="6" id="KW-0325">Glycoprotein</keyword>
<evidence type="ECO:0000256" key="1">
    <source>
        <dbReference type="ARBA" id="ARBA00004613"/>
    </source>
</evidence>
<dbReference type="InterPro" id="IPR012938">
    <property type="entry name" value="Glc/Sorbosone_DH"/>
</dbReference>
<gene>
    <name evidence="11" type="primary">LOC118412039</name>
</gene>
<dbReference type="InterPro" id="IPR008993">
    <property type="entry name" value="TIMP-like_OB-fold"/>
</dbReference>
<organism evidence="10 11">
    <name type="scientific">Branchiostoma floridae</name>
    <name type="common">Florida lancelet</name>
    <name type="synonym">Amphioxus</name>
    <dbReference type="NCBI Taxonomy" id="7739"/>
    <lineage>
        <taxon>Eukaryota</taxon>
        <taxon>Metazoa</taxon>
        <taxon>Chordata</taxon>
        <taxon>Cephalochordata</taxon>
        <taxon>Leptocardii</taxon>
        <taxon>Amphioxiformes</taxon>
        <taxon>Branchiostomatidae</taxon>
        <taxon>Branchiostoma</taxon>
    </lineage>
</organism>
<dbReference type="Pfam" id="PF07995">
    <property type="entry name" value="GSDH"/>
    <property type="match status" value="1"/>
</dbReference>
<feature type="region of interest" description="Disordered" evidence="7">
    <location>
        <begin position="747"/>
        <end position="766"/>
    </location>
</feature>
<evidence type="ECO:0000256" key="4">
    <source>
        <dbReference type="ARBA" id="ARBA00022729"/>
    </source>
</evidence>
<feature type="compositionally biased region" description="Basic and acidic residues" evidence="7">
    <location>
        <begin position="1149"/>
        <end position="1166"/>
    </location>
</feature>
<dbReference type="InterPro" id="IPR011041">
    <property type="entry name" value="Quinoprot_gluc/sorb_DH_b-prop"/>
</dbReference>
<reference evidence="10" key="1">
    <citation type="journal article" date="2020" name="Nat. Ecol. Evol.">
        <title>Deeply conserved synteny resolves early events in vertebrate evolution.</title>
        <authorList>
            <person name="Simakov O."/>
            <person name="Marletaz F."/>
            <person name="Yue J.X."/>
            <person name="O'Connell B."/>
            <person name="Jenkins J."/>
            <person name="Brandt A."/>
            <person name="Calef R."/>
            <person name="Tung C.H."/>
            <person name="Huang T.K."/>
            <person name="Schmutz J."/>
            <person name="Satoh N."/>
            <person name="Yu J.K."/>
            <person name="Putnam N.H."/>
            <person name="Green R.E."/>
            <person name="Rokhsar D.S."/>
        </authorList>
    </citation>
    <scope>NUCLEOTIDE SEQUENCE [LARGE SCALE GENOMIC DNA]</scope>
    <source>
        <strain evidence="10">S238N-H82</strain>
    </source>
</reference>
<dbReference type="InterPro" id="IPR001134">
    <property type="entry name" value="Netrin_domain"/>
</dbReference>
<dbReference type="InterPro" id="IPR018143">
    <property type="entry name" value="Folate_rcpt-like"/>
</dbReference>
<feature type="region of interest" description="Disordered" evidence="7">
    <location>
        <begin position="786"/>
        <end position="832"/>
    </location>
</feature>
<keyword evidence="3" id="KW-0964">Secreted</keyword>
<feature type="signal peptide" evidence="8">
    <location>
        <begin position="1"/>
        <end position="27"/>
    </location>
</feature>
<dbReference type="InterPro" id="IPR011042">
    <property type="entry name" value="6-blade_b-propeller_TolB-like"/>
</dbReference>
<sequence length="1166" mass="130832">MTLCQTLPCSPAVALSVVCVLLGTVLGHPQCLDFMPPFEPAEPLVFCREYGDFGCCTRRQDYELQRQFDDIMRRMPYHLQTSCHHHVMNILCQECSPYASHLYDLETTQVKKPLPGMCPQYCPTVFDSCKDIIPFITGDPTVQHAITLSNYTQFCEVTSITDMDYCYPNLLANEQLSGDIQEAVQGTGGEGCLCFQEIANGLKNPTVLVHAGDGTHRLFIGEQLGKVYVYLPDGSRVDTPFLDLTRTVLTTSRRGDERGFLGMAFHPNFKENKRLFVYYSVGTSKKQKIRISEFRVASHDINQVDQDSEKIILELDEPAANHNGGQLLFGVDGFMYAFIGDGGKGGDPFGEKGNALNMTTLLGKIIRIDVNHPDDSVPYGVPWDNPFVGQRNIKPEIYAYGTRNMWRCSVDRGDPETGDGRGRIFCGDVGQAKWEEIDIIEKGGNYGWRAFEGFECFDEKLCETEELANHIPPIHVYSHSVGKSVTGGFMYRGCLYPNLNGQYIYGDFWNGKLFSLTEDKEQGVWNNRQICAGSTDICNNELQGSYVPDILSFGEDEAGELYMLSTDYASTSHTGGIVYRIVDPARRGDPEQCSRNITPVTVLGTTTPFVHSSERVTCRTCRRAKANSNAYCNADFVLRGSVTERRSIKNGFLTEVYVKISVHKVWKQSSHLPKIKSSVRLWLSQRTAQCDCPKVQVGSTYFIMGIYDIWSKRLQIHTTTVVRLWHHNWTKRVLNYKMLCDFRSRPAIKPGKPPKQPQPLREAPPAHALQQAVEFHYNAAEMAPIPPDAEMASQPSQPAPPVWKPEQPFPSNVKPAAYFPSHSPSQDPFALRPGQTVDQWQVQHPVNPPAANVPAARHVAQPAPVWPSYSALSPSHPSPSSHRYPQPDPLQQFPQQPPPYHQPSVADSHPSQLNPSSQHQYPPYAFPTNPQSSVSSPHHPQPAQYPPYDAPHHQDQHAPNPYGAQKPYYAPYAVPSDPQLPESGFYYPQPAPYAVPSHQQPYVSSPYDPQPQYPQLSGHQQPPAYGPYNPQPPQYSAYAIPRHQQPDTLSQYNQQQPQNPPYVVPSHQQPPVAVYQPQPVPNYQPYQPSAQYPQQQPQGNPETNPPDPPHQPHPGHPYSPPDQPYPPYQQPYPPSTHDTSRPSPSSSDDPFRIVDGRVPDHIKWNP</sequence>
<dbReference type="GO" id="GO:0005576">
    <property type="term" value="C:extracellular region"/>
    <property type="evidence" value="ECO:0007669"/>
    <property type="project" value="UniProtKB-SubCell"/>
</dbReference>
<feature type="chain" id="PRO_5039931650" evidence="8">
    <location>
        <begin position="28"/>
        <end position="1166"/>
    </location>
</feature>
<feature type="compositionally biased region" description="Pro residues" evidence="7">
    <location>
        <begin position="1103"/>
        <end position="1134"/>
    </location>
</feature>
<feature type="compositionally biased region" description="Low complexity" evidence="7">
    <location>
        <begin position="1069"/>
        <end position="1102"/>
    </location>
</feature>
<keyword evidence="10" id="KW-1185">Reference proteome</keyword>
<feature type="domain" description="NTR" evidence="9">
    <location>
        <begin position="618"/>
        <end position="740"/>
    </location>
</feature>
<dbReference type="Pfam" id="PF01759">
    <property type="entry name" value="NTR"/>
    <property type="match status" value="1"/>
</dbReference>
<feature type="compositionally biased region" description="Pro residues" evidence="7">
    <location>
        <begin position="939"/>
        <end position="949"/>
    </location>
</feature>
<dbReference type="AlphaFoldDB" id="A0A9J7MKF3"/>
<keyword evidence="4 8" id="KW-0732">Signal</keyword>
<dbReference type="Gene3D" id="2.120.10.30">
    <property type="entry name" value="TolB, C-terminal domain"/>
    <property type="match status" value="1"/>
</dbReference>
<dbReference type="PROSITE" id="PS50189">
    <property type="entry name" value="NTR"/>
    <property type="match status" value="1"/>
</dbReference>
<feature type="region of interest" description="Disordered" evidence="7">
    <location>
        <begin position="866"/>
        <end position="1166"/>
    </location>
</feature>
<evidence type="ECO:0000256" key="8">
    <source>
        <dbReference type="SAM" id="SignalP"/>
    </source>
</evidence>
<name>A0A9J7MKF3_BRAFL</name>
<evidence type="ECO:0000256" key="5">
    <source>
        <dbReference type="ARBA" id="ARBA00023157"/>
    </source>
</evidence>
<feature type="compositionally biased region" description="Low complexity" evidence="7">
    <location>
        <begin position="1013"/>
        <end position="1028"/>
    </location>
</feature>
<evidence type="ECO:0000313" key="11">
    <source>
        <dbReference type="RefSeq" id="XP_035670531.1"/>
    </source>
</evidence>
<dbReference type="KEGG" id="bfo:118412039"/>
<dbReference type="SUPFAM" id="SSF50952">
    <property type="entry name" value="Soluble quinoprotein glucose dehydrogenase"/>
    <property type="match status" value="1"/>
</dbReference>
<dbReference type="GeneID" id="118412039"/>
<dbReference type="SMART" id="SM00643">
    <property type="entry name" value="C345C"/>
    <property type="match status" value="1"/>
</dbReference>
<dbReference type="Proteomes" id="UP000001554">
    <property type="component" value="Chromosome 1"/>
</dbReference>
<evidence type="ECO:0000313" key="10">
    <source>
        <dbReference type="Proteomes" id="UP000001554"/>
    </source>
</evidence>
<feature type="compositionally biased region" description="Polar residues" evidence="7">
    <location>
        <begin position="909"/>
        <end position="920"/>
    </location>
</feature>
<dbReference type="PANTHER" id="PTHR19328:SF75">
    <property type="entry name" value="ALDOSE SUGAR DEHYDROGENASE YLII"/>
    <property type="match status" value="1"/>
</dbReference>